<gene>
    <name evidence="1" type="ORF">FGO68_gene13236</name>
</gene>
<sequence length="223" mass="25370">MPKVLGPFHVGFVKNYLASGKVELSDKIKQSLGQSKDGYIFQIDILIKIYPKISDEIQLAGVLQKSILSQQVNHINQDTMLGLDHVQHMILTDQKGYVSNASFGMLNTLGLHPKFFRYQHDSLMSMIRLDFIAPTALDPGNIKLIESDGMAVAFDTSELLAKVESEQLNHDEVELVRPYLKKQDFLVRMKKIPILETYHANLYILQSIKLRLDGKQLEGSFYF</sequence>
<proteinExistence type="predicted"/>
<dbReference type="PANTHER" id="PTHR31600">
    <property type="entry name" value="TINY MACROCYSTS PROTEIN B-RELATED"/>
    <property type="match status" value="1"/>
</dbReference>
<name>A0A8J8NGJ6_HALGN</name>
<dbReference type="AlphaFoldDB" id="A0A8J8NGJ6"/>
<dbReference type="PANTHER" id="PTHR31600:SF2">
    <property type="entry name" value="GAMETE ENRICHED GENE 10 PROTEIN-RELATED"/>
    <property type="match status" value="1"/>
</dbReference>
<evidence type="ECO:0000313" key="2">
    <source>
        <dbReference type="Proteomes" id="UP000785679"/>
    </source>
</evidence>
<protein>
    <submittedName>
        <fullName evidence="1">Uncharacterized protein</fullName>
    </submittedName>
</protein>
<accession>A0A8J8NGJ6</accession>
<organism evidence="1 2">
    <name type="scientific">Halteria grandinella</name>
    <dbReference type="NCBI Taxonomy" id="5974"/>
    <lineage>
        <taxon>Eukaryota</taxon>
        <taxon>Sar</taxon>
        <taxon>Alveolata</taxon>
        <taxon>Ciliophora</taxon>
        <taxon>Intramacronucleata</taxon>
        <taxon>Spirotrichea</taxon>
        <taxon>Stichotrichia</taxon>
        <taxon>Sporadotrichida</taxon>
        <taxon>Halteriidae</taxon>
        <taxon>Halteria</taxon>
    </lineage>
</organism>
<dbReference type="InterPro" id="IPR052994">
    <property type="entry name" value="Tiny_macrocysts_regulators"/>
</dbReference>
<evidence type="ECO:0000313" key="1">
    <source>
        <dbReference type="EMBL" id="TNV73930.1"/>
    </source>
</evidence>
<dbReference type="Proteomes" id="UP000785679">
    <property type="component" value="Unassembled WGS sequence"/>
</dbReference>
<reference evidence="1" key="1">
    <citation type="submission" date="2019-06" db="EMBL/GenBank/DDBJ databases">
        <authorList>
            <person name="Zheng W."/>
        </authorList>
    </citation>
    <scope>NUCLEOTIDE SEQUENCE</scope>
    <source>
        <strain evidence="1">QDHG01</strain>
    </source>
</reference>
<comment type="caution">
    <text evidence="1">The sequence shown here is derived from an EMBL/GenBank/DDBJ whole genome shotgun (WGS) entry which is preliminary data.</text>
</comment>
<keyword evidence="2" id="KW-1185">Reference proteome</keyword>
<dbReference type="EMBL" id="RRYP01017827">
    <property type="protein sequence ID" value="TNV73930.1"/>
    <property type="molecule type" value="Genomic_DNA"/>
</dbReference>